<geneLocation type="plasmid" evidence="1 2">
    <name>pACHL01</name>
</geneLocation>
<proteinExistence type="predicted"/>
<dbReference type="RefSeq" id="WP_012623171.1">
    <property type="nucleotide sequence ID" value="NC_011879.1"/>
</dbReference>
<organism evidence="1 2">
    <name type="scientific">Pseudarthrobacter chlorophenolicus (strain ATCC 700700 / DSM 12829 / CIP 107037 / JCM 12360 / KCTC 9906 / NCIMB 13794 / A6)</name>
    <name type="common">Arthrobacter chlorophenolicus</name>
    <dbReference type="NCBI Taxonomy" id="452863"/>
    <lineage>
        <taxon>Bacteria</taxon>
        <taxon>Bacillati</taxon>
        <taxon>Actinomycetota</taxon>
        <taxon>Actinomycetes</taxon>
        <taxon>Micrococcales</taxon>
        <taxon>Micrococcaceae</taxon>
        <taxon>Pseudarthrobacter</taxon>
    </lineage>
</organism>
<gene>
    <name evidence="1" type="ordered locus">Achl_4203</name>
</gene>
<dbReference type="Proteomes" id="UP000002505">
    <property type="component" value="Plasmid pACHL01"/>
</dbReference>
<keyword evidence="1" id="KW-0614">Plasmid</keyword>
<reference evidence="1" key="1">
    <citation type="submission" date="2009-01" db="EMBL/GenBank/DDBJ databases">
        <title>Complete sequence of plasmid1 of Arthrobacter chlorophenolicus A6.</title>
        <authorList>
            <consortium name="US DOE Joint Genome Institute"/>
            <person name="Lucas S."/>
            <person name="Copeland A."/>
            <person name="Lapidus A."/>
            <person name="Glavina del Rio T."/>
            <person name="Tice H."/>
            <person name="Bruce D."/>
            <person name="Goodwin L."/>
            <person name="Pitluck S."/>
            <person name="Goltsman E."/>
            <person name="Clum A."/>
            <person name="Larimer F."/>
            <person name="Land M."/>
            <person name="Hauser L."/>
            <person name="Kyrpides N."/>
            <person name="Mikhailova N."/>
            <person name="Jansson J."/>
            <person name="Richardson P."/>
        </authorList>
    </citation>
    <scope>NUCLEOTIDE SEQUENCE [LARGE SCALE GENOMIC DNA]</scope>
    <source>
        <strain evidence="1">A6</strain>
        <plasmid evidence="1">pACHL01</plasmid>
    </source>
</reference>
<name>B8HIA7_PSECP</name>
<accession>B8HIA7</accession>
<dbReference type="KEGG" id="ach:Achl_4203"/>
<dbReference type="HOGENOM" id="CLU_1286562_0_0_11"/>
<protein>
    <submittedName>
        <fullName evidence="1">Uncharacterized protein</fullName>
    </submittedName>
</protein>
<sequence>MGMSTFAARQPKGVPTGGQFAATAHAEPALALARPHLEASATRPWRPYELSENGDGSFNYNEAGAETTLEHREPVTRTEIRRALRCPRSRGRVVDLIAVPGRRSSPRDDIYEVVGPDTGAPLVIRIHDGFHALHVISGNVQVEVQGGFKSIAGRTVIEDGARAGVVVDDDNKYTVETRGSGSARVAMSTESNVDVRATGTGQMYVTGGGRRCTIAAKDGAVVHQDGPEESRLPVERPTIWW</sequence>
<dbReference type="EMBL" id="CP001342">
    <property type="protein sequence ID" value="ACL42154.1"/>
    <property type="molecule type" value="Genomic_DNA"/>
</dbReference>
<evidence type="ECO:0000313" key="1">
    <source>
        <dbReference type="EMBL" id="ACL42154.1"/>
    </source>
</evidence>
<dbReference type="AlphaFoldDB" id="B8HIA7"/>
<evidence type="ECO:0000313" key="2">
    <source>
        <dbReference type="Proteomes" id="UP000002505"/>
    </source>
</evidence>
<keyword evidence="2" id="KW-1185">Reference proteome</keyword>